<dbReference type="AlphaFoldDB" id="A0A927APG9"/>
<reference evidence="1" key="1">
    <citation type="submission" date="2020-09" db="EMBL/GenBank/DDBJ databases">
        <authorList>
            <person name="Kim M.K."/>
        </authorList>
    </citation>
    <scope>NUCLEOTIDE SEQUENCE</scope>
    <source>
        <strain evidence="1">BT702</strain>
    </source>
</reference>
<sequence>MARHNVIFSFLLVTLIPLVGLGQGKYRVGLCPGSVQAYRELAETVDKITGNETKATNDLIYALMKWKSNNNKLTRFQVAIHYPDKRVRFWRLGNNGEATFFAVAASTAAGRGDLNTQAKPGDSQRCFFQDTTVVLDTLRIPLGNLNPDTRFTLTVNEKNHALPLNADRTELLLYAGMLPELPAGRYLPATVTMVDEVHPVTFYFLSVDDRAQLVRSLRDWTSNDSPACTELPDELVSFLTQNWGGKQCVSPALYNSALRRVAKNLLRAEKISCEP</sequence>
<dbReference type="EMBL" id="JACWZY010000032">
    <property type="protein sequence ID" value="MBD2704489.1"/>
    <property type="molecule type" value="Genomic_DNA"/>
</dbReference>
<dbReference type="RefSeq" id="WP_190891102.1">
    <property type="nucleotide sequence ID" value="NZ_JACWZY010000032.1"/>
</dbReference>
<proteinExistence type="predicted"/>
<keyword evidence="2" id="KW-1185">Reference proteome</keyword>
<organism evidence="1 2">
    <name type="scientific">Spirosoma profusum</name>
    <dbReference type="NCBI Taxonomy" id="2771354"/>
    <lineage>
        <taxon>Bacteria</taxon>
        <taxon>Pseudomonadati</taxon>
        <taxon>Bacteroidota</taxon>
        <taxon>Cytophagia</taxon>
        <taxon>Cytophagales</taxon>
        <taxon>Cytophagaceae</taxon>
        <taxon>Spirosoma</taxon>
    </lineage>
</organism>
<name>A0A927APG9_9BACT</name>
<evidence type="ECO:0000313" key="2">
    <source>
        <dbReference type="Proteomes" id="UP000598820"/>
    </source>
</evidence>
<accession>A0A927APG9</accession>
<dbReference type="Proteomes" id="UP000598820">
    <property type="component" value="Unassembled WGS sequence"/>
</dbReference>
<comment type="caution">
    <text evidence="1">The sequence shown here is derived from an EMBL/GenBank/DDBJ whole genome shotgun (WGS) entry which is preliminary data.</text>
</comment>
<protein>
    <submittedName>
        <fullName evidence="1">Uncharacterized protein</fullName>
    </submittedName>
</protein>
<gene>
    <name evidence="1" type="ORF">IC229_27865</name>
</gene>
<evidence type="ECO:0000313" key="1">
    <source>
        <dbReference type="EMBL" id="MBD2704489.1"/>
    </source>
</evidence>